<feature type="transmembrane region" description="Helical" evidence="1">
    <location>
        <begin position="12"/>
        <end position="32"/>
    </location>
</feature>
<dbReference type="EMBL" id="QPJK01000004">
    <property type="protein sequence ID" value="RCW71209.1"/>
    <property type="molecule type" value="Genomic_DNA"/>
</dbReference>
<reference evidence="3 4" key="1">
    <citation type="submission" date="2018-07" db="EMBL/GenBank/DDBJ databases">
        <title>Genomic Encyclopedia of Type Strains, Phase IV (KMG-IV): sequencing the most valuable type-strain genomes for metagenomic binning, comparative biology and taxonomic classification.</title>
        <authorList>
            <person name="Goeker M."/>
        </authorList>
    </citation>
    <scope>NUCLEOTIDE SEQUENCE [LARGE SCALE GENOMIC DNA]</scope>
    <source>
        <strain evidence="3 4">DSM 21634</strain>
    </source>
</reference>
<dbReference type="AlphaFoldDB" id="A0A368XUN0"/>
<dbReference type="Pfam" id="PF12146">
    <property type="entry name" value="Hydrolase_4"/>
    <property type="match status" value="1"/>
</dbReference>
<keyword evidence="1" id="KW-0812">Transmembrane</keyword>
<accession>A0A368XUN0</accession>
<dbReference type="OrthoDB" id="9798884at2"/>
<feature type="domain" description="Serine aminopeptidase S33" evidence="2">
    <location>
        <begin position="78"/>
        <end position="194"/>
    </location>
</feature>
<protein>
    <submittedName>
        <fullName evidence="3">Serine aminopeptidase S33 family</fullName>
    </submittedName>
</protein>
<keyword evidence="4" id="KW-1185">Reference proteome</keyword>
<keyword evidence="3" id="KW-0645">Protease</keyword>
<comment type="caution">
    <text evidence="3">The sequence shown here is derived from an EMBL/GenBank/DDBJ whole genome shotgun (WGS) entry which is preliminary data.</text>
</comment>
<evidence type="ECO:0000313" key="4">
    <source>
        <dbReference type="Proteomes" id="UP000252884"/>
    </source>
</evidence>
<evidence type="ECO:0000313" key="3">
    <source>
        <dbReference type="EMBL" id="RCW71209.1"/>
    </source>
</evidence>
<proteinExistence type="predicted"/>
<keyword evidence="1" id="KW-0472">Membrane</keyword>
<evidence type="ECO:0000259" key="2">
    <source>
        <dbReference type="Pfam" id="PF12146"/>
    </source>
</evidence>
<dbReference type="PANTHER" id="PTHR43358">
    <property type="entry name" value="ALPHA/BETA-HYDROLASE"/>
    <property type="match status" value="1"/>
</dbReference>
<dbReference type="SUPFAM" id="SSF53474">
    <property type="entry name" value="alpha/beta-Hydrolases"/>
    <property type="match status" value="1"/>
</dbReference>
<evidence type="ECO:0000256" key="1">
    <source>
        <dbReference type="SAM" id="Phobius"/>
    </source>
</evidence>
<sequence length="322" mass="35094">MHHLPSLHLPWAALLLAALLATAYLLVCGFIAHRFTHIRRRRPRLQNDHPELDRSQVRFRARDGRASIDAWYLPATPRQGAVILVHGKDACRGDELKSPTFTLAQRFHAAGISVLMIDLRGHGTSSPARLSYGWHERHDVLGAVDYLLERGYAPGRIGVLGASLGGATSVLAAAEEPAIGAVVTDSAYASFEDMIERQYAKLAHLPHCFLPGALAIGRLLLGVDVRKVRPLALMPRLRGRPVLVIHSQGDRFVPACDADALAAACGAECWCTATDGHIGSYRALTQAYEERVVTFFARHLDVLPSRRTLAAPAPSRPELLAA</sequence>
<name>A0A368XUN0_9BURK</name>
<dbReference type="Gene3D" id="3.40.50.1820">
    <property type="entry name" value="alpha/beta hydrolase"/>
    <property type="match status" value="1"/>
</dbReference>
<dbReference type="InterPro" id="IPR022742">
    <property type="entry name" value="Hydrolase_4"/>
</dbReference>
<dbReference type="PANTHER" id="PTHR43358:SF4">
    <property type="entry name" value="ALPHA_BETA HYDROLASE FOLD-1 DOMAIN-CONTAINING PROTEIN"/>
    <property type="match status" value="1"/>
</dbReference>
<keyword evidence="3" id="KW-0031">Aminopeptidase</keyword>
<keyword evidence="1" id="KW-1133">Transmembrane helix</keyword>
<organism evidence="3 4">
    <name type="scientific">Pseudorhodoferax soli</name>
    <dbReference type="NCBI Taxonomy" id="545864"/>
    <lineage>
        <taxon>Bacteria</taxon>
        <taxon>Pseudomonadati</taxon>
        <taxon>Pseudomonadota</taxon>
        <taxon>Betaproteobacteria</taxon>
        <taxon>Burkholderiales</taxon>
        <taxon>Comamonadaceae</taxon>
    </lineage>
</organism>
<dbReference type="InterPro" id="IPR029058">
    <property type="entry name" value="AB_hydrolase_fold"/>
</dbReference>
<gene>
    <name evidence="3" type="ORF">DES41_10428</name>
</gene>
<dbReference type="Proteomes" id="UP000252884">
    <property type="component" value="Unassembled WGS sequence"/>
</dbReference>
<dbReference type="GO" id="GO:0004177">
    <property type="term" value="F:aminopeptidase activity"/>
    <property type="evidence" value="ECO:0007669"/>
    <property type="project" value="UniProtKB-KW"/>
</dbReference>
<dbReference type="InterPro" id="IPR052920">
    <property type="entry name" value="DNA-binding_regulatory"/>
</dbReference>
<dbReference type="RefSeq" id="WP_114468466.1">
    <property type="nucleotide sequence ID" value="NZ_QPJK01000004.1"/>
</dbReference>
<keyword evidence="3" id="KW-0378">Hydrolase</keyword>